<evidence type="ECO:0008006" key="3">
    <source>
        <dbReference type="Google" id="ProtNLM"/>
    </source>
</evidence>
<dbReference type="EMBL" id="JAROCF010000001">
    <property type="protein sequence ID" value="MDN4615896.1"/>
    <property type="molecule type" value="Genomic_DNA"/>
</dbReference>
<reference evidence="1" key="1">
    <citation type="submission" date="2023-06" db="EMBL/GenBank/DDBJ databases">
        <title>MT1 and MT2 Draft Genomes of Novel Species.</title>
        <authorList>
            <person name="Venkateswaran K."/>
        </authorList>
    </citation>
    <scope>NUCLEOTIDE SEQUENCE</scope>
    <source>
        <strain evidence="1">F6_8S_P_1B</strain>
    </source>
</reference>
<protein>
    <recommendedName>
        <fullName evidence="3">DUF3710 domain-containing protein</fullName>
    </recommendedName>
</protein>
<evidence type="ECO:0000313" key="1">
    <source>
        <dbReference type="EMBL" id="MDN4615896.1"/>
    </source>
</evidence>
<name>A0ABT8KEL6_9MICO</name>
<dbReference type="RefSeq" id="WP_301212077.1">
    <property type="nucleotide sequence ID" value="NZ_JAROCF010000001.1"/>
</dbReference>
<dbReference type="InterPro" id="IPR056510">
    <property type="entry name" value="WapI"/>
</dbReference>
<gene>
    <name evidence="1" type="ORF">P5G50_15705</name>
</gene>
<dbReference type="Proteomes" id="UP001174208">
    <property type="component" value="Unassembled WGS sequence"/>
</dbReference>
<organism evidence="1 2">
    <name type="scientific">Leifsonia williamsii</name>
    <dbReference type="NCBI Taxonomy" id="3035919"/>
    <lineage>
        <taxon>Bacteria</taxon>
        <taxon>Bacillati</taxon>
        <taxon>Actinomycetota</taxon>
        <taxon>Actinomycetes</taxon>
        <taxon>Micrococcales</taxon>
        <taxon>Microbacteriaceae</taxon>
        <taxon>Leifsonia</taxon>
    </lineage>
</organism>
<sequence length="172" mass="17632">MILRDAEGGRTVELRPTGYDADDRVLVEATVEDAGHRWELAEPCLRADEADELAGWLDGLATGAPAAAQGGVEIAADEYTAAAAPARETDGGAPGDTTDDGGWSSLAFSGGVLSLSGRRTGDDRVELRIAILGMRTSATGTTDVVVGLDLAADEARAAARDLALELAALPRG</sequence>
<proteinExistence type="predicted"/>
<dbReference type="Pfam" id="PF24716">
    <property type="entry name" value="WapI"/>
    <property type="match status" value="1"/>
</dbReference>
<keyword evidence="2" id="KW-1185">Reference proteome</keyword>
<evidence type="ECO:0000313" key="2">
    <source>
        <dbReference type="Proteomes" id="UP001174208"/>
    </source>
</evidence>
<accession>A0ABT8KEL6</accession>
<comment type="caution">
    <text evidence="1">The sequence shown here is derived from an EMBL/GenBank/DDBJ whole genome shotgun (WGS) entry which is preliminary data.</text>
</comment>